<dbReference type="EMBL" id="CP056066">
    <property type="protein sequence ID" value="UKJ88650.1"/>
    <property type="molecule type" value="Genomic_DNA"/>
</dbReference>
<organism evidence="2 3">
    <name type="scientific">Theileria orientalis</name>
    <dbReference type="NCBI Taxonomy" id="68886"/>
    <lineage>
        <taxon>Eukaryota</taxon>
        <taxon>Sar</taxon>
        <taxon>Alveolata</taxon>
        <taxon>Apicomplexa</taxon>
        <taxon>Aconoidasida</taxon>
        <taxon>Piroplasmida</taxon>
        <taxon>Theileriidae</taxon>
        <taxon>Theileria</taxon>
    </lineage>
</organism>
<protein>
    <submittedName>
        <fullName evidence="2">Uncharacterized protein</fullName>
    </submittedName>
</protein>
<feature type="compositionally biased region" description="Low complexity" evidence="1">
    <location>
        <begin position="868"/>
        <end position="897"/>
    </location>
</feature>
<feature type="compositionally biased region" description="Polar residues" evidence="1">
    <location>
        <begin position="1031"/>
        <end position="1043"/>
    </location>
</feature>
<evidence type="ECO:0000256" key="1">
    <source>
        <dbReference type="SAM" id="MobiDB-lite"/>
    </source>
</evidence>
<proteinExistence type="predicted"/>
<evidence type="ECO:0000313" key="3">
    <source>
        <dbReference type="Proteomes" id="UP000244803"/>
    </source>
</evidence>
<evidence type="ECO:0000313" key="2">
    <source>
        <dbReference type="EMBL" id="UKJ88650.1"/>
    </source>
</evidence>
<accession>A0A976M572</accession>
<feature type="compositionally biased region" description="Low complexity" evidence="1">
    <location>
        <begin position="598"/>
        <end position="619"/>
    </location>
</feature>
<name>A0A976M572_THEOR</name>
<feature type="region of interest" description="Disordered" evidence="1">
    <location>
        <begin position="1003"/>
        <end position="1066"/>
    </location>
</feature>
<feature type="region of interest" description="Disordered" evidence="1">
    <location>
        <begin position="555"/>
        <end position="581"/>
    </location>
</feature>
<feature type="region of interest" description="Disordered" evidence="1">
    <location>
        <begin position="857"/>
        <end position="897"/>
    </location>
</feature>
<dbReference type="OrthoDB" id="10614603at2759"/>
<sequence>MEGDGTENHNQYHNNMISCLVCVHPSQYERILKRREERSRLMERRGRARPVHIPIVPLDYPQNYIQYQNNGMLCDQYGNPIDTNLWNNHVMQNNGCVDGYANDPRTANVSGAKMNATNYAQANYRNQVNRNIMYNRYYGYRYCNGYPIVGNRYVTVRGTGPYDHVPNVNTQARSTNAMVSNMCTDNVNKNSTACEELEVDSQPQRDTIVKSDHVPTQNQEAVNNQYYTVVAHTPEAMEMDLGMESNTTEAMESGTESNSSGTMEPGMRPIKTESMSTYMAPEGTEVIDQNMVPNAIENMDPNLLGYMAANAAGMMGPYHQLSSPGGITTYVNPNMIPAMVQNTMPPMVPNTVPNMPNAAAGLTPRMGPGVPNVFATMGYKMASDVFASIASTLTSDMDPNGRTKEMPNVEPKVQPNAELREITNVSTMTENRKLNNKSKTETMDPQSAANAIGGIDPNTVPGTSETIDTRMMPNTMENIESNKPTQEGPNAMEAMRAYLGPDSASNLAKYMVKNMVTCPYRTVDNAHSLKMNVRSHPYTSDVRQKPCTTNAIENERAATNENDEVQPAEEAPRERRRKPKVNRRAVIRELCRVLTRGRSINQSTNRRTNRSANRNTRSNDNPSTRCTDNRRVRREDNRSNSSSTRAYTDCFDNRSNAEDVNGSSQLQGCRKELELLLKPELATALDEQVPSKRTIVDIYGNGLVKEGNYDFNSMTVKRQCVDVTTRSTMSTMAENADEYNFVAACAILNETTARKNRTITDKAVEIRAVSPQYPAINNVVNCGGQNDTYQLVGNYPFHDYRASHEIYPAFHYVPNNMEEVIHDYLYGLYMMQMALLQDELPYGHCVTAANFPSGNFASQNATSSEGPSSENNTNTDNHSSTENNSNTENYSSTENNTNIESYSSIENITNTSNNTSIDNDSNTSNNTSIENSTEVDNNTTNWNNINAGNNAQDYYYANAGNNEVGFYQQYPSNTAEDYYYEHAWNVANINYETACAYVASHCNLDKPNSRKPRRTGSKNDQKKIGRKSIKKGQNSGASKTNANKSKDNQNDHQVNGGESLARTTQSETAQLYRQLYDCFDEDKNHQ</sequence>
<feature type="compositionally biased region" description="Basic and acidic residues" evidence="1">
    <location>
        <begin position="627"/>
        <end position="638"/>
    </location>
</feature>
<feature type="region of interest" description="Disordered" evidence="1">
    <location>
        <begin position="435"/>
        <end position="461"/>
    </location>
</feature>
<feature type="region of interest" description="Disordered" evidence="1">
    <location>
        <begin position="597"/>
        <end position="664"/>
    </location>
</feature>
<feature type="compositionally biased region" description="Polar residues" evidence="1">
    <location>
        <begin position="857"/>
        <end position="867"/>
    </location>
</feature>
<feature type="region of interest" description="Disordered" evidence="1">
    <location>
        <begin position="910"/>
        <end position="944"/>
    </location>
</feature>
<dbReference type="Proteomes" id="UP000244803">
    <property type="component" value="Chromosome 3"/>
</dbReference>
<reference evidence="2" key="1">
    <citation type="submission" date="2022-07" db="EMBL/GenBank/DDBJ databases">
        <title>Evaluation of T. orientalis genome assembly methods using nanopore sequencing and analysis of variation between genomes.</title>
        <authorList>
            <person name="Yam J."/>
            <person name="Micallef M.L."/>
            <person name="Liu M."/>
            <person name="Djordjevic S.P."/>
            <person name="Bogema D.R."/>
            <person name="Jenkins C."/>
        </authorList>
    </citation>
    <scope>NUCLEOTIDE SEQUENCE</scope>
    <source>
        <strain evidence="2">Fish Creek</strain>
    </source>
</reference>
<dbReference type="AlphaFoldDB" id="A0A976M572"/>
<gene>
    <name evidence="2" type="ORF">MACJ_001894</name>
</gene>